<keyword evidence="3" id="KW-1185">Reference proteome</keyword>
<feature type="chain" id="PRO_5041391099" description="PEGA domain-containing protein" evidence="1">
    <location>
        <begin position="27"/>
        <end position="451"/>
    </location>
</feature>
<organism evidence="2 3">
    <name type="scientific">Roseisolibacter agri</name>
    <dbReference type="NCBI Taxonomy" id="2014610"/>
    <lineage>
        <taxon>Bacteria</taxon>
        <taxon>Pseudomonadati</taxon>
        <taxon>Gemmatimonadota</taxon>
        <taxon>Gemmatimonadia</taxon>
        <taxon>Gemmatimonadales</taxon>
        <taxon>Gemmatimonadaceae</taxon>
        <taxon>Roseisolibacter</taxon>
    </lineage>
</organism>
<accession>A0AA37Q8R6</accession>
<evidence type="ECO:0000313" key="2">
    <source>
        <dbReference type="EMBL" id="GLC25802.1"/>
    </source>
</evidence>
<evidence type="ECO:0008006" key="4">
    <source>
        <dbReference type="Google" id="ProtNLM"/>
    </source>
</evidence>
<reference evidence="2" key="1">
    <citation type="submission" date="2022-08" db="EMBL/GenBank/DDBJ databases">
        <title>Draft genome sequencing of Roseisolibacter agri AW1220.</title>
        <authorList>
            <person name="Tobiishi Y."/>
            <person name="Tonouchi A."/>
        </authorList>
    </citation>
    <scope>NUCLEOTIDE SEQUENCE</scope>
    <source>
        <strain evidence="2">AW1220</strain>
    </source>
</reference>
<dbReference type="Proteomes" id="UP001161325">
    <property type="component" value="Unassembled WGS sequence"/>
</dbReference>
<name>A0AA37Q8R6_9BACT</name>
<proteinExistence type="predicted"/>
<comment type="caution">
    <text evidence="2">The sequence shown here is derived from an EMBL/GenBank/DDBJ whole genome shotgun (WGS) entry which is preliminary data.</text>
</comment>
<evidence type="ECO:0000313" key="3">
    <source>
        <dbReference type="Proteomes" id="UP001161325"/>
    </source>
</evidence>
<feature type="signal peptide" evidence="1">
    <location>
        <begin position="1"/>
        <end position="26"/>
    </location>
</feature>
<dbReference type="AlphaFoldDB" id="A0AA37Q8R6"/>
<evidence type="ECO:0000256" key="1">
    <source>
        <dbReference type="SAM" id="SignalP"/>
    </source>
</evidence>
<sequence length="451" mass="49497">MAHRTGPRLRALAAAVALPLAADALAAHALGAQTLNIVAQPATATIFRLKQQDNSLVPLGTGTARLKLEKNDPNTIVVRQDGFREVRRSFPKDDKYKDKEYTIFLGKRVVQVTALPYDANILVNGEARGQRAVELEVEEGQATTLEVKRRGFATAKRVYRWDKGGDMPPAQDRFELVDRVVNVSAAPSGVELFADDAKIGDGDAELVVKRGTCATLKAQKAGWIPVERSFCNKDGLPEPPIADRVSLAGRVVNVSGPQGARIFVNQKQAGVGSYPVRVAEGACATVRVEQTGFLPYEREFCVQDNAPPPPMEEVVTLRADDSFAASVASDQANVNVSIEVGKAKAEQQAWKLLSSIVLSHFDVLENSDSETGYLRTAWQLKTYGDDNDVVIRTRVIVKRAGDSPLRYTVKIVSERNKVRGVSVKEDENFVPWDRLLNTYKDLISEMQSRLN</sequence>
<protein>
    <recommendedName>
        <fullName evidence="4">PEGA domain-containing protein</fullName>
    </recommendedName>
</protein>
<gene>
    <name evidence="2" type="ORF">rosag_23150</name>
</gene>
<keyword evidence="1" id="KW-0732">Signal</keyword>
<dbReference type="RefSeq" id="WP_284350261.1">
    <property type="nucleotide sequence ID" value="NZ_BRXS01000003.1"/>
</dbReference>
<dbReference type="EMBL" id="BRXS01000003">
    <property type="protein sequence ID" value="GLC25802.1"/>
    <property type="molecule type" value="Genomic_DNA"/>
</dbReference>